<protein>
    <submittedName>
        <fullName evidence="4">Uncharacterized protein</fullName>
    </submittedName>
</protein>
<name>A0A7V8NNK8_9BACT</name>
<keyword evidence="3" id="KW-0732">Signal</keyword>
<accession>A0A7V8NNK8</accession>
<organism evidence="4 5">
    <name type="scientific">Candidatus Acidiferrum panamense</name>
    <dbReference type="NCBI Taxonomy" id="2741543"/>
    <lineage>
        <taxon>Bacteria</taxon>
        <taxon>Pseudomonadati</taxon>
        <taxon>Acidobacteriota</taxon>
        <taxon>Terriglobia</taxon>
        <taxon>Candidatus Acidiferrales</taxon>
        <taxon>Candidatus Acidiferrum</taxon>
    </lineage>
</organism>
<feature type="region of interest" description="Disordered" evidence="2">
    <location>
        <begin position="148"/>
        <end position="177"/>
    </location>
</feature>
<gene>
    <name evidence="4" type="ORF">HRJ53_06700</name>
</gene>
<dbReference type="Proteomes" id="UP000567293">
    <property type="component" value="Unassembled WGS sequence"/>
</dbReference>
<evidence type="ECO:0000313" key="5">
    <source>
        <dbReference type="Proteomes" id="UP000567293"/>
    </source>
</evidence>
<keyword evidence="5" id="KW-1185">Reference proteome</keyword>
<feature type="region of interest" description="Disordered" evidence="2">
    <location>
        <begin position="19"/>
        <end position="69"/>
    </location>
</feature>
<reference evidence="4" key="1">
    <citation type="submission" date="2020-06" db="EMBL/GenBank/DDBJ databases">
        <title>Legume-microbial interactions unlock mineral nutrients during tropical forest succession.</title>
        <authorList>
            <person name="Epihov D.Z."/>
        </authorList>
    </citation>
    <scope>NUCLEOTIDE SEQUENCE [LARGE SCALE GENOMIC DNA]</scope>
    <source>
        <strain evidence="4">Pan2503</strain>
    </source>
</reference>
<keyword evidence="1" id="KW-0175">Coiled coil</keyword>
<dbReference type="EMBL" id="JACDQQ010000655">
    <property type="protein sequence ID" value="MBA0084665.1"/>
    <property type="molecule type" value="Genomic_DNA"/>
</dbReference>
<dbReference type="AlphaFoldDB" id="A0A7V8NNK8"/>
<comment type="caution">
    <text evidence="4">The sequence shown here is derived from an EMBL/GenBank/DDBJ whole genome shotgun (WGS) entry which is preliminary data.</text>
</comment>
<evidence type="ECO:0000256" key="3">
    <source>
        <dbReference type="SAM" id="SignalP"/>
    </source>
</evidence>
<feature type="chain" id="PRO_5031104146" evidence="3">
    <location>
        <begin position="21"/>
        <end position="177"/>
    </location>
</feature>
<proteinExistence type="predicted"/>
<sequence>MSRKVSVAISLFLAAAAAWAQSPDPAPSPAARPPLMARDTNSTSRAVPRFGRNRNSGAAQAQLASRERVQEMQTALNDLHALLKQMQAKNASSRSKDPVAKANLEMWELLLAHLDKEFNQLQATLAREEFEARRTALYNQAYEKAAKEAQAANGAITGQTPPAPSTSAAPKPNQPKE</sequence>
<feature type="compositionally biased region" description="Polar residues" evidence="2">
    <location>
        <begin position="53"/>
        <end position="63"/>
    </location>
</feature>
<evidence type="ECO:0000256" key="1">
    <source>
        <dbReference type="SAM" id="Coils"/>
    </source>
</evidence>
<feature type="coiled-coil region" evidence="1">
    <location>
        <begin position="69"/>
        <end position="131"/>
    </location>
</feature>
<feature type="signal peptide" evidence="3">
    <location>
        <begin position="1"/>
        <end position="20"/>
    </location>
</feature>
<evidence type="ECO:0000256" key="2">
    <source>
        <dbReference type="SAM" id="MobiDB-lite"/>
    </source>
</evidence>
<evidence type="ECO:0000313" key="4">
    <source>
        <dbReference type="EMBL" id="MBA0084665.1"/>
    </source>
</evidence>